<keyword evidence="1" id="KW-0489">Methyltransferase</keyword>
<dbReference type="GO" id="GO:0032259">
    <property type="term" value="P:methylation"/>
    <property type="evidence" value="ECO:0007669"/>
    <property type="project" value="UniProtKB-KW"/>
</dbReference>
<organism evidence="1 2">
    <name type="scientific">Glonium stellatum</name>
    <dbReference type="NCBI Taxonomy" id="574774"/>
    <lineage>
        <taxon>Eukaryota</taxon>
        <taxon>Fungi</taxon>
        <taxon>Dikarya</taxon>
        <taxon>Ascomycota</taxon>
        <taxon>Pezizomycotina</taxon>
        <taxon>Dothideomycetes</taxon>
        <taxon>Pleosporomycetidae</taxon>
        <taxon>Gloniales</taxon>
        <taxon>Gloniaceae</taxon>
        <taxon>Glonium</taxon>
    </lineage>
</organism>
<reference evidence="1 2" key="1">
    <citation type="journal article" date="2016" name="Nat. Commun.">
        <title>Ectomycorrhizal ecology is imprinted in the genome of the dominant symbiotic fungus Cenococcum geophilum.</title>
        <authorList>
            <consortium name="DOE Joint Genome Institute"/>
            <person name="Peter M."/>
            <person name="Kohler A."/>
            <person name="Ohm R.A."/>
            <person name="Kuo A."/>
            <person name="Krutzmann J."/>
            <person name="Morin E."/>
            <person name="Arend M."/>
            <person name="Barry K.W."/>
            <person name="Binder M."/>
            <person name="Choi C."/>
            <person name="Clum A."/>
            <person name="Copeland A."/>
            <person name="Grisel N."/>
            <person name="Haridas S."/>
            <person name="Kipfer T."/>
            <person name="LaButti K."/>
            <person name="Lindquist E."/>
            <person name="Lipzen A."/>
            <person name="Maire R."/>
            <person name="Meier B."/>
            <person name="Mihaltcheva S."/>
            <person name="Molinier V."/>
            <person name="Murat C."/>
            <person name="Poggeler S."/>
            <person name="Quandt C.A."/>
            <person name="Sperisen C."/>
            <person name="Tritt A."/>
            <person name="Tisserant E."/>
            <person name="Crous P.W."/>
            <person name="Henrissat B."/>
            <person name="Nehls U."/>
            <person name="Egli S."/>
            <person name="Spatafora J.W."/>
            <person name="Grigoriev I.V."/>
            <person name="Martin F.M."/>
        </authorList>
    </citation>
    <scope>NUCLEOTIDE SEQUENCE [LARGE SCALE GENOMIC DNA]</scope>
    <source>
        <strain evidence="1 2">CBS 207.34</strain>
    </source>
</reference>
<accession>A0A8E2EQX7</accession>
<dbReference type="AlphaFoldDB" id="A0A8E2EQX7"/>
<sequence>MADVQPDAQAVVEPEVQAVEVDTEADSTYGDDFTSETASLSSSIAQHQFENGRRYHAYKAGTYILPNDEEELDRLDVHHHIALLHLDGELHLAPIGENPSRILDLGTGTGIWAIDMGDKFEDATVIGVDLSPVQPSWVPPKVKFEIDDIEEEWNFREPFDFIHSRYMAGSIRNWDKYIRQTFDNLKPGGWAEFKDWDVRPYTPEGSLELPDNTIKKWHGIVLDACENQVGATANPGIFLKQKLAKAGFINIVERVFEVPVGGWPKDPKKKTVGRYYGVTLYEGAPALSTRLLTHFLNWDIQEVEVFNAKFRENMKTFHFYHKYHIVYGQKPPAPITSAEAS</sequence>
<dbReference type="SUPFAM" id="SSF53335">
    <property type="entry name" value="S-adenosyl-L-methionine-dependent methyltransferases"/>
    <property type="match status" value="1"/>
</dbReference>
<dbReference type="OrthoDB" id="2013972at2759"/>
<proteinExistence type="predicted"/>
<dbReference type="PANTHER" id="PTHR43591">
    <property type="entry name" value="METHYLTRANSFERASE"/>
    <property type="match status" value="1"/>
</dbReference>
<name>A0A8E2EQX7_9PEZI</name>
<dbReference type="InterPro" id="IPR029063">
    <property type="entry name" value="SAM-dependent_MTases_sf"/>
</dbReference>
<dbReference type="Proteomes" id="UP000250140">
    <property type="component" value="Unassembled WGS sequence"/>
</dbReference>
<dbReference type="Gene3D" id="3.40.50.150">
    <property type="entry name" value="Vaccinia Virus protein VP39"/>
    <property type="match status" value="1"/>
</dbReference>
<protein>
    <submittedName>
        <fullName evidence="1">SAM dependent methyltransferase</fullName>
    </submittedName>
</protein>
<keyword evidence="2" id="KW-1185">Reference proteome</keyword>
<dbReference type="Pfam" id="PF13489">
    <property type="entry name" value="Methyltransf_23"/>
    <property type="match status" value="1"/>
</dbReference>
<gene>
    <name evidence="1" type="ORF">AOQ84DRAFT_356993</name>
</gene>
<dbReference type="CDD" id="cd02440">
    <property type="entry name" value="AdoMet_MTases"/>
    <property type="match status" value="1"/>
</dbReference>
<dbReference type="PANTHER" id="PTHR43591:SF24">
    <property type="entry name" value="2-METHOXY-6-POLYPRENYL-1,4-BENZOQUINOL METHYLASE, MITOCHONDRIAL"/>
    <property type="match status" value="1"/>
</dbReference>
<keyword evidence="1" id="KW-0808">Transferase</keyword>
<evidence type="ECO:0000313" key="1">
    <source>
        <dbReference type="EMBL" id="OCL03252.1"/>
    </source>
</evidence>
<dbReference type="EMBL" id="KV750778">
    <property type="protein sequence ID" value="OCL03252.1"/>
    <property type="molecule type" value="Genomic_DNA"/>
</dbReference>
<dbReference type="GO" id="GO:0008168">
    <property type="term" value="F:methyltransferase activity"/>
    <property type="evidence" value="ECO:0007669"/>
    <property type="project" value="UniProtKB-KW"/>
</dbReference>
<evidence type="ECO:0000313" key="2">
    <source>
        <dbReference type="Proteomes" id="UP000250140"/>
    </source>
</evidence>